<evidence type="ECO:0000313" key="12">
    <source>
        <dbReference type="Proteomes" id="UP000314987"/>
    </source>
</evidence>
<dbReference type="GO" id="GO:0005615">
    <property type="term" value="C:extracellular space"/>
    <property type="evidence" value="ECO:0007669"/>
    <property type="project" value="TreeGrafter"/>
</dbReference>
<organism evidence="11 12">
    <name type="scientific">Vombatus ursinus</name>
    <name type="common">Common wombat</name>
    <dbReference type="NCBI Taxonomy" id="29139"/>
    <lineage>
        <taxon>Eukaryota</taxon>
        <taxon>Metazoa</taxon>
        <taxon>Chordata</taxon>
        <taxon>Craniata</taxon>
        <taxon>Vertebrata</taxon>
        <taxon>Euteleostomi</taxon>
        <taxon>Mammalia</taxon>
        <taxon>Metatheria</taxon>
        <taxon>Diprotodontia</taxon>
        <taxon>Vombatidae</taxon>
        <taxon>Vombatus</taxon>
    </lineage>
</organism>
<dbReference type="InterPro" id="IPR000117">
    <property type="entry name" value="Casein_kappa"/>
</dbReference>
<dbReference type="PANTHER" id="PTHR11470">
    <property type="entry name" value="KAPPA CASEIN"/>
    <property type="match status" value="1"/>
</dbReference>
<protein>
    <recommendedName>
        <fullName evidence="4">Kappa-casein</fullName>
    </recommendedName>
</protein>
<evidence type="ECO:0000256" key="5">
    <source>
        <dbReference type="ARBA" id="ARBA00022525"/>
    </source>
</evidence>
<reference evidence="11" key="3">
    <citation type="submission" date="2025-09" db="UniProtKB">
        <authorList>
            <consortium name="Ensembl"/>
        </authorList>
    </citation>
    <scope>IDENTIFICATION</scope>
</reference>
<keyword evidence="12" id="KW-1185">Reference proteome</keyword>
<feature type="compositionally biased region" description="Low complexity" evidence="9">
    <location>
        <begin position="126"/>
        <end position="148"/>
    </location>
</feature>
<sequence length="184" mass="20776">MTTHTITTMKVLYLTAHILAVMVCFSTAGSDWEIWPCDKQNERQSELRQQQFRWSPVQYVYTPYTPYVPVAYPPKAYVRHPYLSRVAWRKPYPSYMPLLANIYPWPMIPRNLHPAFAFNPPQYAQPPKSSSPNNSPTTPIQTTNIPITNTVSTTVTPAVSSTFVATEDSTIATIPTSPTPAQKA</sequence>
<evidence type="ECO:0000256" key="8">
    <source>
        <dbReference type="ARBA" id="ARBA00023180"/>
    </source>
</evidence>
<comment type="function">
    <text evidence="1">Kappa-casein stabilizes micelle formation, preventing casein precipitation in milk.</text>
</comment>
<keyword evidence="8" id="KW-0325">Glycoprotein</keyword>
<evidence type="ECO:0000256" key="2">
    <source>
        <dbReference type="ARBA" id="ARBA00004613"/>
    </source>
</evidence>
<evidence type="ECO:0000256" key="4">
    <source>
        <dbReference type="ARBA" id="ARBA00017238"/>
    </source>
</evidence>
<evidence type="ECO:0000256" key="7">
    <source>
        <dbReference type="ARBA" id="ARBA00022743"/>
    </source>
</evidence>
<feature type="signal peptide" evidence="10">
    <location>
        <begin position="1"/>
        <end position="28"/>
    </location>
</feature>
<dbReference type="Ensembl" id="ENSVURT00010013217.1">
    <property type="protein sequence ID" value="ENSVURP00010011635.1"/>
    <property type="gene ID" value="ENSVURG00010009004.1"/>
</dbReference>
<evidence type="ECO:0000256" key="1">
    <source>
        <dbReference type="ARBA" id="ARBA00003829"/>
    </source>
</evidence>
<feature type="chain" id="PRO_5021358723" description="Kappa-casein" evidence="10">
    <location>
        <begin position="29"/>
        <end position="184"/>
    </location>
</feature>
<reference evidence="11" key="2">
    <citation type="submission" date="2025-08" db="UniProtKB">
        <authorList>
            <consortium name="Ensembl"/>
        </authorList>
    </citation>
    <scope>IDENTIFICATION</scope>
</reference>
<dbReference type="Proteomes" id="UP000314987">
    <property type="component" value="Unassembled WGS sequence"/>
</dbReference>
<comment type="subcellular location">
    <subcellularLocation>
        <location evidence="2">Secreted</location>
    </subcellularLocation>
</comment>
<evidence type="ECO:0000313" key="11">
    <source>
        <dbReference type="Ensembl" id="ENSVURP00010011635.1"/>
    </source>
</evidence>
<keyword evidence="5" id="KW-0964">Secreted</keyword>
<keyword evidence="6" id="KW-0597">Phosphoprotein</keyword>
<dbReference type="AlphaFoldDB" id="A0A4X2KQJ4"/>
<keyword evidence="10" id="KW-0732">Signal</keyword>
<accession>A0A4X2KQJ4</accession>
<evidence type="ECO:0000256" key="3">
    <source>
        <dbReference type="ARBA" id="ARBA00005332"/>
    </source>
</evidence>
<dbReference type="OMA" id="PCDKQNE"/>
<dbReference type="PANTHER" id="PTHR11470:SF2">
    <property type="entry name" value="KAPPA-CASEIN"/>
    <property type="match status" value="1"/>
</dbReference>
<evidence type="ECO:0000256" key="9">
    <source>
        <dbReference type="SAM" id="MobiDB-lite"/>
    </source>
</evidence>
<proteinExistence type="inferred from homology"/>
<reference evidence="12" key="1">
    <citation type="submission" date="2018-12" db="EMBL/GenBank/DDBJ databases">
        <authorList>
            <person name="Yazar S."/>
        </authorList>
    </citation>
    <scope>NUCLEOTIDE SEQUENCE [LARGE SCALE GENOMIC DNA]</scope>
</reference>
<dbReference type="GO" id="GO:0007595">
    <property type="term" value="P:lactation"/>
    <property type="evidence" value="ECO:0007669"/>
    <property type="project" value="TreeGrafter"/>
</dbReference>
<name>A0A4X2KQJ4_VOMUR</name>
<keyword evidence="7" id="KW-0494">Milk protein</keyword>
<comment type="similarity">
    <text evidence="3">Belongs to the kappa-casein family.</text>
</comment>
<dbReference type="GeneTree" id="ENSGT00390000009184"/>
<feature type="region of interest" description="Disordered" evidence="9">
    <location>
        <begin position="123"/>
        <end position="148"/>
    </location>
</feature>
<evidence type="ECO:0000256" key="6">
    <source>
        <dbReference type="ARBA" id="ARBA00022553"/>
    </source>
</evidence>
<evidence type="ECO:0000256" key="10">
    <source>
        <dbReference type="SAM" id="SignalP"/>
    </source>
</evidence>
<dbReference type="GO" id="GO:0050821">
    <property type="term" value="P:protein stabilization"/>
    <property type="evidence" value="ECO:0007669"/>
    <property type="project" value="TreeGrafter"/>
</dbReference>